<protein>
    <recommendedName>
        <fullName evidence="7">Leucine-rich repeat and IQ domain-containing protein 1</fullName>
    </recommendedName>
</protein>
<dbReference type="InterPro" id="IPR032675">
    <property type="entry name" value="LRR_dom_sf"/>
</dbReference>
<keyword evidence="3" id="KW-0175">Coiled coil</keyword>
<feature type="region of interest" description="Disordered" evidence="4">
    <location>
        <begin position="1453"/>
        <end position="1493"/>
    </location>
</feature>
<dbReference type="eggNOG" id="KOG0531">
    <property type="taxonomic scope" value="Eukaryota"/>
</dbReference>
<feature type="compositionally biased region" description="Polar residues" evidence="4">
    <location>
        <begin position="1505"/>
        <end position="1519"/>
    </location>
</feature>
<dbReference type="InterPro" id="IPR001611">
    <property type="entry name" value="Leu-rich_rpt"/>
</dbReference>
<evidence type="ECO:0008006" key="7">
    <source>
        <dbReference type="Google" id="ProtNLM"/>
    </source>
</evidence>
<feature type="region of interest" description="Disordered" evidence="4">
    <location>
        <begin position="1505"/>
        <end position="1526"/>
    </location>
</feature>
<dbReference type="OrthoDB" id="266138at2759"/>
<dbReference type="Gene3D" id="1.20.5.190">
    <property type="match status" value="1"/>
</dbReference>
<dbReference type="OMA" id="KHRYAHE"/>
<dbReference type="Proteomes" id="UP000009022">
    <property type="component" value="Unassembled WGS sequence"/>
</dbReference>
<feature type="compositionally biased region" description="Basic and acidic residues" evidence="4">
    <location>
        <begin position="173"/>
        <end position="211"/>
    </location>
</feature>
<accession>B3RLV8</accession>
<evidence type="ECO:0000256" key="2">
    <source>
        <dbReference type="ARBA" id="ARBA00022737"/>
    </source>
</evidence>
<dbReference type="Pfam" id="PF00612">
    <property type="entry name" value="IQ"/>
    <property type="match status" value="3"/>
</dbReference>
<dbReference type="RefSeq" id="XP_002108056.1">
    <property type="nucleotide sequence ID" value="XM_002108020.1"/>
</dbReference>
<gene>
    <name evidence="5" type="ORF">TRIADDRAFT_52139</name>
</gene>
<dbReference type="GeneID" id="6749271"/>
<dbReference type="KEGG" id="tad:TRIADDRAFT_52139"/>
<feature type="compositionally biased region" description="Polar residues" evidence="4">
    <location>
        <begin position="1390"/>
        <end position="1400"/>
    </location>
</feature>
<dbReference type="SUPFAM" id="SSF52540">
    <property type="entry name" value="P-loop containing nucleoside triphosphate hydrolases"/>
    <property type="match status" value="1"/>
</dbReference>
<feature type="compositionally biased region" description="Acidic residues" evidence="4">
    <location>
        <begin position="28"/>
        <end position="40"/>
    </location>
</feature>
<dbReference type="SMART" id="SM00015">
    <property type="entry name" value="IQ"/>
    <property type="match status" value="3"/>
</dbReference>
<dbReference type="PANTHER" id="PTHR46652:SF3">
    <property type="entry name" value="LEUCINE-RICH REPEAT-CONTAINING PROTEIN 9"/>
    <property type="match status" value="1"/>
</dbReference>
<dbReference type="InterPro" id="IPR050836">
    <property type="entry name" value="SDS22/Internalin_LRR"/>
</dbReference>
<evidence type="ECO:0000256" key="4">
    <source>
        <dbReference type="SAM" id="MobiDB-lite"/>
    </source>
</evidence>
<dbReference type="InterPro" id="IPR000048">
    <property type="entry name" value="IQ_motif_EF-hand-BS"/>
</dbReference>
<name>B3RLV8_TRIAD</name>
<dbReference type="STRING" id="10228.B3RLV8"/>
<dbReference type="PROSITE" id="PS50096">
    <property type="entry name" value="IQ"/>
    <property type="match status" value="3"/>
</dbReference>
<feature type="region of interest" description="Disordered" evidence="4">
    <location>
        <begin position="448"/>
        <end position="475"/>
    </location>
</feature>
<dbReference type="PROSITE" id="PS51450">
    <property type="entry name" value="LRR"/>
    <property type="match status" value="1"/>
</dbReference>
<feature type="compositionally biased region" description="Basic and acidic residues" evidence="4">
    <location>
        <begin position="510"/>
        <end position="629"/>
    </location>
</feature>
<evidence type="ECO:0000313" key="5">
    <source>
        <dbReference type="EMBL" id="EDV28854.1"/>
    </source>
</evidence>
<feature type="region of interest" description="Disordered" evidence="4">
    <location>
        <begin position="23"/>
        <end position="43"/>
    </location>
</feature>
<dbReference type="CTD" id="6749271"/>
<organism evidence="5 6">
    <name type="scientific">Trichoplax adhaerens</name>
    <name type="common">Trichoplax reptans</name>
    <dbReference type="NCBI Taxonomy" id="10228"/>
    <lineage>
        <taxon>Eukaryota</taxon>
        <taxon>Metazoa</taxon>
        <taxon>Placozoa</taxon>
        <taxon>Uniplacotomia</taxon>
        <taxon>Trichoplacea</taxon>
        <taxon>Trichoplacidae</taxon>
        <taxon>Trichoplax</taxon>
    </lineage>
</organism>
<feature type="coiled-coil region" evidence="3">
    <location>
        <begin position="214"/>
        <end position="248"/>
    </location>
</feature>
<dbReference type="Gene3D" id="3.80.10.10">
    <property type="entry name" value="Ribonuclease Inhibitor"/>
    <property type="match status" value="2"/>
</dbReference>
<reference evidence="5 6" key="1">
    <citation type="journal article" date="2008" name="Nature">
        <title>The Trichoplax genome and the nature of placozoans.</title>
        <authorList>
            <person name="Srivastava M."/>
            <person name="Begovic E."/>
            <person name="Chapman J."/>
            <person name="Putnam N.H."/>
            <person name="Hellsten U."/>
            <person name="Kawashima T."/>
            <person name="Kuo A."/>
            <person name="Mitros T."/>
            <person name="Salamov A."/>
            <person name="Carpenter M.L."/>
            <person name="Signorovitch A.Y."/>
            <person name="Moreno M.A."/>
            <person name="Kamm K."/>
            <person name="Grimwood J."/>
            <person name="Schmutz J."/>
            <person name="Shapiro H."/>
            <person name="Grigoriev I.V."/>
            <person name="Buss L.W."/>
            <person name="Schierwater B."/>
            <person name="Dellaporta S.L."/>
            <person name="Rokhsar D.S."/>
        </authorList>
    </citation>
    <scope>NUCLEOTIDE SEQUENCE [LARGE SCALE GENOMIC DNA]</scope>
    <source>
        <strain evidence="5 6">Grell-BS-1999</strain>
    </source>
</reference>
<feature type="region of interest" description="Disordered" evidence="4">
    <location>
        <begin position="1375"/>
        <end position="1402"/>
    </location>
</feature>
<dbReference type="EMBL" id="DS985241">
    <property type="protein sequence ID" value="EDV28854.1"/>
    <property type="molecule type" value="Genomic_DNA"/>
</dbReference>
<evidence type="ECO:0000313" key="6">
    <source>
        <dbReference type="Proteomes" id="UP000009022"/>
    </source>
</evidence>
<feature type="region of interest" description="Disordered" evidence="4">
    <location>
        <begin position="1559"/>
        <end position="1578"/>
    </location>
</feature>
<dbReference type="PANTHER" id="PTHR46652">
    <property type="entry name" value="LEUCINE-RICH REPEAT AND IQ DOMAIN-CONTAINING PROTEIN 1-RELATED"/>
    <property type="match status" value="1"/>
</dbReference>
<keyword evidence="6" id="KW-1185">Reference proteome</keyword>
<keyword evidence="1" id="KW-0433">Leucine-rich repeat</keyword>
<dbReference type="CDD" id="cd23767">
    <property type="entry name" value="IQCD"/>
    <property type="match status" value="3"/>
</dbReference>
<dbReference type="InterPro" id="IPR027417">
    <property type="entry name" value="P-loop_NTPase"/>
</dbReference>
<evidence type="ECO:0000256" key="1">
    <source>
        <dbReference type="ARBA" id="ARBA00022614"/>
    </source>
</evidence>
<evidence type="ECO:0000256" key="3">
    <source>
        <dbReference type="SAM" id="Coils"/>
    </source>
</evidence>
<dbReference type="InParanoid" id="B3RLV8"/>
<sequence>MKRNLTNDDAWINEEINKELDQLGDNLDLTEEEEEEDEESVILNTSSIEQTENNKDDAEECLNKLWQNLNRRTTIFSQEVEECESTLKETTSRIAGDNDRLFIKTFNDKYGNIDFKDILSLRKDVISRMEEEDQTDKDEDDDEDDDIDNNNNNHNYKNDENDNEENIQSKVTTTKDRSTVQENIDKNIQNPKDDLSQNEANHESTNEKESKYKIELEESEIEEEDIELIDIEKLEKRAKKQMKQQMKEILVWRKKIENRQDNIMAVRKARHDKQIENNERNREVYTAKLEKEKKKLNEIQNNLKIELEQIVKVEEEMIHNEKVALELEINKLEANLQEEKVVLEKTQSEAKKYHNLRENKAASTIQAHFKGFKIRKRYGEEIRIRAKRKLKEIQEQLQRLEREEKRQLEEEIKRKQEEERLRIELEKKKKQEEEQKRIEMEKQAEIQRLKAKEEKRRQDELRKQREEEERKKKAELERKRLAEEKLKKEEERLRKLEEKRKIREEQEKIRREEEERVKREEERKRQEEENRRRLEEEERKRKEEAARRKEEERKRKEEERRNEEERMRKEEERRNEEERKRKEEEEKRHREEDRKRREEDERKRKEELKRIQREKAIKQKEQEKYDRPQLVKTPIPSENASLKVANAHHPELICQSQSESAQTVLELKKEQSSQLEILIHQGEEEIAKKEHQLKQLKQEMLKFQDSDMDAATNPEAVKSELSSYNNYLSNVQLPSHEIKSLPEWLNSYYQKWLNLRSVEDEKEQASVQSATKKKRKPTALSKLLPFPESQLLAASSTSSIDSVSIITINSCPTSYSTSSIGQYQSLCWLSLTHCNLKALDGINQCRKLQYIKISDNDVEYLDLQGLSTLMELNAANNKLTTVHGLDGCTSLKVVDFSKNRLTRLGEITNCTALQEINLDNNLLVTIKGIQNLINLQVISCNFNDVTYLDELKRCHLLHSISFTNNSIQLLPELTNQSLLVEINLKSNCIASLENFSQSWLPSLENLNISENSLSNLEPCLKHFVSIQKLDVSDNCFDSFDAILPCVSQLTRLKCLRLNGNPVVEEPNFQAVVTKAIPYMQELNDISVEEKNLNLHTDVNEHPFITMIQRQIQVIPGLRISYERKLQKLRAVQRNNNPKTLLWVKENYFQRMLFASQQFLQQQLSYSIELNTDHEIIDEDFLNLSQSLDATQYQQFSQAKNLATATSLSRQNSAAIKIQSLWRGYRTRKASKKIYSTLPSTSHSNREEKAVIEIQSFYRGYRTRKRIKAALVEAKDIRDLDDDFNFDEIDLSQFDVKEDYFNQDWKLDEDSDANAANLRNIDPDASTNALPKSYESIPKPVWQLEESLNQSQLDTNLRQYPYQEEVPVDNIYKPQLDDAGNETLYDDDQTSEVPSSQQYPASKSEEIVNEWGFSNYMTAELMKKRARRFKQKKKITDPQRRYEQFKKLDETSSWKNVKTTKKPDNTNKLNYTQVGKPTAAWELSPPQHPQRKEDYTTSWIKNQSELQSNLSDNDTSPNSYRSKRKENLRNVNYKIARQVHSLPQLNAHVISGKTVQLINPSNENRGNYPPHDNNSYRRYSTENEYLCKKVR</sequence>
<dbReference type="PhylomeDB" id="B3RLV8"/>
<feature type="compositionally biased region" description="Polar residues" evidence="4">
    <location>
        <begin position="1465"/>
        <end position="1474"/>
    </location>
</feature>
<feature type="region of interest" description="Disordered" evidence="4">
    <location>
        <begin position="129"/>
        <end position="211"/>
    </location>
</feature>
<feature type="coiled-coil region" evidence="3">
    <location>
        <begin position="679"/>
        <end position="706"/>
    </location>
</feature>
<dbReference type="SUPFAM" id="SSF52058">
    <property type="entry name" value="L domain-like"/>
    <property type="match status" value="1"/>
</dbReference>
<feature type="coiled-coil region" evidence="3">
    <location>
        <begin position="275"/>
        <end position="349"/>
    </location>
</feature>
<proteinExistence type="predicted"/>
<dbReference type="HOGENOM" id="CLU_244737_0_0_1"/>
<feature type="region of interest" description="Disordered" evidence="4">
    <location>
        <begin position="510"/>
        <end position="636"/>
    </location>
</feature>
<feature type="compositionally biased region" description="Acidic residues" evidence="4">
    <location>
        <begin position="130"/>
        <end position="148"/>
    </location>
</feature>
<keyword evidence="2" id="KW-0677">Repeat</keyword>